<protein>
    <submittedName>
        <fullName evidence="2">Uncharacterized protein</fullName>
    </submittedName>
</protein>
<reference evidence="2 3" key="1">
    <citation type="submission" date="2023-11" db="EMBL/GenBank/DDBJ databases">
        <title>Peredibacter starrii A3.12.</title>
        <authorList>
            <person name="Mitchell R.J."/>
        </authorList>
    </citation>
    <scope>NUCLEOTIDE SEQUENCE [LARGE SCALE GENOMIC DNA]</scope>
    <source>
        <strain evidence="2 3">A3.12</strain>
    </source>
</reference>
<sequence>MLHFNLFLLLFTSAVFAAEVEPLQDNVLFAFERCQSLSVDLKRPGIIATDLPGFDMHCKATIGLEFKCDYIDIKTNKRSLLEVFNGGKIGANVVLSSKGSSSLKFILGNQNAYYETPLTENEQIQGRKICSGIFLLEKDALKRKK</sequence>
<feature type="signal peptide" evidence="1">
    <location>
        <begin position="1"/>
        <end position="17"/>
    </location>
</feature>
<keyword evidence="3" id="KW-1185">Reference proteome</keyword>
<gene>
    <name evidence="2" type="ORF">SOO65_03000</name>
</gene>
<dbReference type="KEGG" id="psti:SOO65_03000"/>
<organism evidence="2 3">
    <name type="scientific">Peredibacter starrii</name>
    <dbReference type="NCBI Taxonomy" id="28202"/>
    <lineage>
        <taxon>Bacteria</taxon>
        <taxon>Pseudomonadati</taxon>
        <taxon>Bdellovibrionota</taxon>
        <taxon>Bacteriovoracia</taxon>
        <taxon>Bacteriovoracales</taxon>
        <taxon>Bacteriovoracaceae</taxon>
        <taxon>Peredibacter</taxon>
    </lineage>
</organism>
<evidence type="ECO:0000256" key="1">
    <source>
        <dbReference type="SAM" id="SignalP"/>
    </source>
</evidence>
<evidence type="ECO:0000313" key="2">
    <source>
        <dbReference type="EMBL" id="WPU65705.1"/>
    </source>
</evidence>
<evidence type="ECO:0000313" key="3">
    <source>
        <dbReference type="Proteomes" id="UP001324634"/>
    </source>
</evidence>
<proteinExistence type="predicted"/>
<name>A0AAX4HRA3_9BACT</name>
<dbReference type="Proteomes" id="UP001324634">
    <property type="component" value="Chromosome"/>
</dbReference>
<feature type="chain" id="PRO_5043567759" evidence="1">
    <location>
        <begin position="18"/>
        <end position="145"/>
    </location>
</feature>
<dbReference type="EMBL" id="CP139487">
    <property type="protein sequence ID" value="WPU65705.1"/>
    <property type="molecule type" value="Genomic_DNA"/>
</dbReference>
<dbReference type="RefSeq" id="WP_321396704.1">
    <property type="nucleotide sequence ID" value="NZ_CP139487.1"/>
</dbReference>
<accession>A0AAX4HRA3</accession>
<dbReference type="AlphaFoldDB" id="A0AAX4HRA3"/>
<keyword evidence="1" id="KW-0732">Signal</keyword>